<feature type="region of interest" description="Disordered" evidence="1">
    <location>
        <begin position="20"/>
        <end position="49"/>
    </location>
</feature>
<evidence type="ECO:0000256" key="1">
    <source>
        <dbReference type="SAM" id="MobiDB-lite"/>
    </source>
</evidence>
<sequence>MGVGAAVAVLALAAGCGQGSGTAASTPSTPVVEPTSSGPDAGGSAGDVSLTTLPTDVAVVTRSGQSSLKAPIAGSFGPDYVLYARCRGAGLHVEVTGSDPWDVSCDGVPARLRMLTESKATSLRLTTTPGTHWTFIVAKEKQPAK</sequence>
<feature type="signal peptide" evidence="2">
    <location>
        <begin position="1"/>
        <end position="23"/>
    </location>
</feature>
<evidence type="ECO:0000313" key="4">
    <source>
        <dbReference type="Proteomes" id="UP001501705"/>
    </source>
</evidence>
<organism evidence="3 4">
    <name type="scientific">Kribbella hippodromi</name>
    <dbReference type="NCBI Taxonomy" id="434347"/>
    <lineage>
        <taxon>Bacteria</taxon>
        <taxon>Bacillati</taxon>
        <taxon>Actinomycetota</taxon>
        <taxon>Actinomycetes</taxon>
        <taxon>Propionibacteriales</taxon>
        <taxon>Kribbellaceae</taxon>
        <taxon>Kribbella</taxon>
    </lineage>
</organism>
<dbReference type="Proteomes" id="UP001501705">
    <property type="component" value="Unassembled WGS sequence"/>
</dbReference>
<comment type="caution">
    <text evidence="3">The sequence shown here is derived from an EMBL/GenBank/DDBJ whole genome shotgun (WGS) entry which is preliminary data.</text>
</comment>
<evidence type="ECO:0000313" key="3">
    <source>
        <dbReference type="EMBL" id="GAA1591814.1"/>
    </source>
</evidence>
<accession>A0ABN2E0G8</accession>
<evidence type="ECO:0000256" key="2">
    <source>
        <dbReference type="SAM" id="SignalP"/>
    </source>
</evidence>
<keyword evidence="4" id="KW-1185">Reference proteome</keyword>
<gene>
    <name evidence="3" type="ORF">GCM10009804_55040</name>
</gene>
<proteinExistence type="predicted"/>
<dbReference type="EMBL" id="BAAAPH010000020">
    <property type="protein sequence ID" value="GAA1591814.1"/>
    <property type="molecule type" value="Genomic_DNA"/>
</dbReference>
<feature type="chain" id="PRO_5046846678" description="Lipoprotein" evidence="2">
    <location>
        <begin position="24"/>
        <end position="145"/>
    </location>
</feature>
<protein>
    <recommendedName>
        <fullName evidence="5">Lipoprotein</fullName>
    </recommendedName>
</protein>
<evidence type="ECO:0008006" key="5">
    <source>
        <dbReference type="Google" id="ProtNLM"/>
    </source>
</evidence>
<keyword evidence="2" id="KW-0732">Signal</keyword>
<name>A0ABN2E0G8_9ACTN</name>
<reference evidence="3 4" key="1">
    <citation type="journal article" date="2019" name="Int. J. Syst. Evol. Microbiol.">
        <title>The Global Catalogue of Microorganisms (GCM) 10K type strain sequencing project: providing services to taxonomists for standard genome sequencing and annotation.</title>
        <authorList>
            <consortium name="The Broad Institute Genomics Platform"/>
            <consortium name="The Broad Institute Genome Sequencing Center for Infectious Disease"/>
            <person name="Wu L."/>
            <person name="Ma J."/>
        </authorList>
    </citation>
    <scope>NUCLEOTIDE SEQUENCE [LARGE SCALE GENOMIC DNA]</scope>
    <source>
        <strain evidence="3 4">JCM 15572</strain>
    </source>
</reference>